<dbReference type="Pfam" id="PF01148">
    <property type="entry name" value="CTP_transf_1"/>
    <property type="match status" value="1"/>
</dbReference>
<evidence type="ECO:0000256" key="1">
    <source>
        <dbReference type="ARBA" id="ARBA00001698"/>
    </source>
</evidence>
<dbReference type="EMBL" id="MSIF01000012">
    <property type="protein sequence ID" value="OLF08530.1"/>
    <property type="molecule type" value="Genomic_DNA"/>
</dbReference>
<reference evidence="21 22" key="1">
    <citation type="submission" date="2016-12" db="EMBL/GenBank/DDBJ databases">
        <title>The draft genome sequence of Actinophytocola xinjiangensis.</title>
        <authorList>
            <person name="Wang W."/>
            <person name="Yuan L."/>
        </authorList>
    </citation>
    <scope>NUCLEOTIDE SEQUENCE [LARGE SCALE GENOMIC DNA]</scope>
    <source>
        <strain evidence="21 22">CGMCC 4.4663</strain>
    </source>
</reference>
<dbReference type="AlphaFoldDB" id="A0A7Z0WK41"/>
<evidence type="ECO:0000313" key="22">
    <source>
        <dbReference type="Proteomes" id="UP000185696"/>
    </source>
</evidence>
<feature type="transmembrane region" description="Helical" evidence="20">
    <location>
        <begin position="147"/>
        <end position="164"/>
    </location>
</feature>
<keyword evidence="9" id="KW-0444">Lipid biosynthesis</keyword>
<evidence type="ECO:0000256" key="14">
    <source>
        <dbReference type="ARBA" id="ARBA00023098"/>
    </source>
</evidence>
<evidence type="ECO:0000256" key="4">
    <source>
        <dbReference type="ARBA" id="ARBA00005189"/>
    </source>
</evidence>
<comment type="caution">
    <text evidence="21">The sequence shown here is derived from an EMBL/GenBank/DDBJ whole genome shotgun (WGS) entry which is preliminary data.</text>
</comment>
<evidence type="ECO:0000256" key="8">
    <source>
        <dbReference type="ARBA" id="ARBA00022475"/>
    </source>
</evidence>
<dbReference type="GO" id="GO:0016024">
    <property type="term" value="P:CDP-diacylglycerol biosynthetic process"/>
    <property type="evidence" value="ECO:0007669"/>
    <property type="project" value="UniProtKB-UniPathway"/>
</dbReference>
<dbReference type="EC" id="2.7.7.41" evidence="6 18"/>
<feature type="transmembrane region" description="Helical" evidence="20">
    <location>
        <begin position="97"/>
        <end position="116"/>
    </location>
</feature>
<evidence type="ECO:0000256" key="20">
    <source>
        <dbReference type="SAM" id="Phobius"/>
    </source>
</evidence>
<keyword evidence="8" id="KW-1003">Cell membrane</keyword>
<dbReference type="PANTHER" id="PTHR46382:SF1">
    <property type="entry name" value="PHOSPHATIDATE CYTIDYLYLTRANSFERASE"/>
    <property type="match status" value="1"/>
</dbReference>
<evidence type="ECO:0000256" key="11">
    <source>
        <dbReference type="ARBA" id="ARBA00022692"/>
    </source>
</evidence>
<keyword evidence="11 18" id="KW-0812">Transmembrane</keyword>
<evidence type="ECO:0000256" key="12">
    <source>
        <dbReference type="ARBA" id="ARBA00022695"/>
    </source>
</evidence>
<comment type="pathway">
    <text evidence="4">Lipid metabolism.</text>
</comment>
<feature type="region of interest" description="Disordered" evidence="19">
    <location>
        <begin position="1"/>
        <end position="64"/>
    </location>
</feature>
<feature type="transmembrane region" description="Helical" evidence="20">
    <location>
        <begin position="240"/>
        <end position="261"/>
    </location>
</feature>
<keyword evidence="17" id="KW-1208">Phospholipid metabolism</keyword>
<feature type="transmembrane region" description="Helical" evidence="20">
    <location>
        <begin position="72"/>
        <end position="91"/>
    </location>
</feature>
<evidence type="ECO:0000256" key="6">
    <source>
        <dbReference type="ARBA" id="ARBA00012487"/>
    </source>
</evidence>
<dbReference type="PROSITE" id="PS01315">
    <property type="entry name" value="CDS"/>
    <property type="match status" value="1"/>
</dbReference>
<keyword evidence="15 20" id="KW-0472">Membrane</keyword>
<feature type="transmembrane region" description="Helical" evidence="20">
    <location>
        <begin position="208"/>
        <end position="228"/>
    </location>
</feature>
<name>A0A7Z0WK41_9PSEU</name>
<dbReference type="GO" id="GO:0004605">
    <property type="term" value="F:phosphatidate cytidylyltransferase activity"/>
    <property type="evidence" value="ECO:0007669"/>
    <property type="project" value="UniProtKB-EC"/>
</dbReference>
<evidence type="ECO:0000256" key="5">
    <source>
        <dbReference type="ARBA" id="ARBA00010185"/>
    </source>
</evidence>
<dbReference type="UniPathway" id="UPA00557">
    <property type="reaction ID" value="UER00614"/>
</dbReference>
<proteinExistence type="inferred from homology"/>
<accession>A0A7Z0WK41</accession>
<evidence type="ECO:0000256" key="17">
    <source>
        <dbReference type="ARBA" id="ARBA00023264"/>
    </source>
</evidence>
<keyword evidence="13 20" id="KW-1133">Transmembrane helix</keyword>
<dbReference type="Proteomes" id="UP000185696">
    <property type="component" value="Unassembled WGS sequence"/>
</dbReference>
<keyword evidence="14" id="KW-0443">Lipid metabolism</keyword>
<comment type="similarity">
    <text evidence="5 18">Belongs to the CDS family.</text>
</comment>
<keyword evidence="22" id="KW-1185">Reference proteome</keyword>
<feature type="transmembrane region" description="Helical" evidence="20">
    <location>
        <begin position="176"/>
        <end position="196"/>
    </location>
</feature>
<dbReference type="PANTHER" id="PTHR46382">
    <property type="entry name" value="PHOSPHATIDATE CYTIDYLYLTRANSFERASE"/>
    <property type="match status" value="1"/>
</dbReference>
<dbReference type="GO" id="GO:0005886">
    <property type="term" value="C:plasma membrane"/>
    <property type="evidence" value="ECO:0007669"/>
    <property type="project" value="UniProtKB-SubCell"/>
</dbReference>
<evidence type="ECO:0000256" key="9">
    <source>
        <dbReference type="ARBA" id="ARBA00022516"/>
    </source>
</evidence>
<comment type="subcellular location">
    <subcellularLocation>
        <location evidence="2">Cell membrane</location>
        <topology evidence="2">Multi-pass membrane protein</topology>
    </subcellularLocation>
</comment>
<keyword evidence="16" id="KW-0594">Phospholipid biosynthesis</keyword>
<evidence type="ECO:0000256" key="15">
    <source>
        <dbReference type="ARBA" id="ARBA00023136"/>
    </source>
</evidence>
<keyword evidence="10 18" id="KW-0808">Transferase</keyword>
<comment type="pathway">
    <text evidence="3 18">Phospholipid metabolism; CDP-diacylglycerol biosynthesis; CDP-diacylglycerol from sn-glycerol 3-phosphate: step 3/3.</text>
</comment>
<dbReference type="InterPro" id="IPR000374">
    <property type="entry name" value="PC_trans"/>
</dbReference>
<evidence type="ECO:0000256" key="18">
    <source>
        <dbReference type="RuleBase" id="RU003938"/>
    </source>
</evidence>
<evidence type="ECO:0000256" key="2">
    <source>
        <dbReference type="ARBA" id="ARBA00004651"/>
    </source>
</evidence>
<gene>
    <name evidence="21" type="ORF">BLA60_23920</name>
</gene>
<evidence type="ECO:0000313" key="21">
    <source>
        <dbReference type="EMBL" id="OLF08530.1"/>
    </source>
</evidence>
<evidence type="ECO:0000256" key="7">
    <source>
        <dbReference type="ARBA" id="ARBA00019373"/>
    </source>
</evidence>
<evidence type="ECO:0000256" key="19">
    <source>
        <dbReference type="SAM" id="MobiDB-lite"/>
    </source>
</evidence>
<comment type="catalytic activity">
    <reaction evidence="1 18">
        <text>a 1,2-diacyl-sn-glycero-3-phosphate + CTP + H(+) = a CDP-1,2-diacyl-sn-glycerol + diphosphate</text>
        <dbReference type="Rhea" id="RHEA:16229"/>
        <dbReference type="ChEBI" id="CHEBI:15378"/>
        <dbReference type="ChEBI" id="CHEBI:33019"/>
        <dbReference type="ChEBI" id="CHEBI:37563"/>
        <dbReference type="ChEBI" id="CHEBI:58332"/>
        <dbReference type="ChEBI" id="CHEBI:58608"/>
        <dbReference type="EC" id="2.7.7.41"/>
    </reaction>
</comment>
<feature type="transmembrane region" description="Helical" evidence="20">
    <location>
        <begin position="267"/>
        <end position="287"/>
    </location>
</feature>
<protein>
    <recommendedName>
        <fullName evidence="7 18">Phosphatidate cytidylyltransferase</fullName>
        <ecNumber evidence="6 18">2.7.7.41</ecNumber>
    </recommendedName>
</protein>
<evidence type="ECO:0000256" key="3">
    <source>
        <dbReference type="ARBA" id="ARBA00005119"/>
    </source>
</evidence>
<keyword evidence="12 18" id="KW-0548">Nucleotidyltransferase</keyword>
<evidence type="ECO:0000256" key="13">
    <source>
        <dbReference type="ARBA" id="ARBA00022989"/>
    </source>
</evidence>
<sequence>MTTGSTPDGSSPDRPSRAERAGQSPTGSSPDEPPADRGAAGNPGERTTSPAGQETGGASAAKAAGSRAGRNVPVSIAVGVALGATVLVALLTVRHVFVGVVAVAVAIGTVELAGALRRAADIRIALPTVLVGGQAMVWLTWPFGLDGLLAAFVLTVLASMVWRFRGGIDGYVRDLSASVLAAAYVPLLASFAAMLVLPEDGVDRVLCFLILVVCSDTGGFAAGVLFGRHPMSKVISPRKSWEGFGGSMVAGITAGVLSVTLLLEGQWWQGALFGAALVLTATIGDLVESLIKRDLKIKDMGTLLPGHGGLMDRLDSLLPSAVVSWLLLSLFIPA</sequence>
<organism evidence="21 22">
    <name type="scientific">Actinophytocola xinjiangensis</name>
    <dbReference type="NCBI Taxonomy" id="485602"/>
    <lineage>
        <taxon>Bacteria</taxon>
        <taxon>Bacillati</taxon>
        <taxon>Actinomycetota</taxon>
        <taxon>Actinomycetes</taxon>
        <taxon>Pseudonocardiales</taxon>
        <taxon>Pseudonocardiaceae</taxon>
    </lineage>
</organism>
<evidence type="ECO:0000256" key="16">
    <source>
        <dbReference type="ARBA" id="ARBA00023209"/>
    </source>
</evidence>
<evidence type="ECO:0000256" key="10">
    <source>
        <dbReference type="ARBA" id="ARBA00022679"/>
    </source>
</evidence>